<evidence type="ECO:0000313" key="3">
    <source>
        <dbReference type="Proteomes" id="UP000031599"/>
    </source>
</evidence>
<dbReference type="Proteomes" id="UP000031599">
    <property type="component" value="Unassembled WGS sequence"/>
</dbReference>
<accession>A0A0C2DDS5</accession>
<evidence type="ECO:0000313" key="2">
    <source>
        <dbReference type="EMBL" id="KIG17792.1"/>
    </source>
</evidence>
<protein>
    <submittedName>
        <fullName evidence="2">Uncharacterized protein</fullName>
    </submittedName>
</protein>
<sequence length="231" mass="25434">MLTRRPDNLGNEPWQQPPQAASNHEAVTGQFVDGTSEADMAAGKSIGSKHRFIRRAAQAFGSAYVSKSIADGREYFSYIVENDKRYAHTSVFRGPQPYWVVNPNAATDTNQKPYSLVKDLGNNIPKPPPQAVATVHTHGPAGEGTTTRASATDHTGFREYFNRFNLTQHYVISGTSKDVLFGPDRPSMSEYRVDNGNKSPGPSWSEVGKHSKGTGPTVWERETPARALPRF</sequence>
<proteinExistence type="predicted"/>
<reference evidence="2 3" key="1">
    <citation type="submission" date="2014-12" db="EMBL/GenBank/DDBJ databases">
        <title>Genome assembly of Enhygromyxa salina DSM 15201.</title>
        <authorList>
            <person name="Sharma G."/>
            <person name="Subramanian S."/>
        </authorList>
    </citation>
    <scope>NUCLEOTIDE SEQUENCE [LARGE SCALE GENOMIC DNA]</scope>
    <source>
        <strain evidence="2 3">DSM 15201</strain>
    </source>
</reference>
<feature type="region of interest" description="Disordered" evidence="1">
    <location>
        <begin position="190"/>
        <end position="231"/>
    </location>
</feature>
<name>A0A0C2DDS5_9BACT</name>
<dbReference type="RefSeq" id="WP_052547977.1">
    <property type="nucleotide sequence ID" value="NZ_JMCC02000020.1"/>
</dbReference>
<comment type="caution">
    <text evidence="2">The sequence shown here is derived from an EMBL/GenBank/DDBJ whole genome shotgun (WGS) entry which is preliminary data.</text>
</comment>
<evidence type="ECO:0000256" key="1">
    <source>
        <dbReference type="SAM" id="MobiDB-lite"/>
    </source>
</evidence>
<feature type="region of interest" description="Disordered" evidence="1">
    <location>
        <begin position="1"/>
        <end position="24"/>
    </location>
</feature>
<dbReference type="AlphaFoldDB" id="A0A0C2DDS5"/>
<dbReference type="EMBL" id="JMCC02000020">
    <property type="protein sequence ID" value="KIG17792.1"/>
    <property type="molecule type" value="Genomic_DNA"/>
</dbReference>
<gene>
    <name evidence="2" type="ORF">DB30_02825</name>
</gene>
<organism evidence="2 3">
    <name type="scientific">Enhygromyxa salina</name>
    <dbReference type="NCBI Taxonomy" id="215803"/>
    <lineage>
        <taxon>Bacteria</taxon>
        <taxon>Pseudomonadati</taxon>
        <taxon>Myxococcota</taxon>
        <taxon>Polyangia</taxon>
        <taxon>Nannocystales</taxon>
        <taxon>Nannocystaceae</taxon>
        <taxon>Enhygromyxa</taxon>
    </lineage>
</organism>
<feature type="compositionally biased region" description="Polar residues" evidence="1">
    <location>
        <begin position="13"/>
        <end position="22"/>
    </location>
</feature>